<dbReference type="RefSeq" id="WP_169943546.1">
    <property type="nucleotide sequence ID" value="NZ_CP053015.1"/>
</dbReference>
<dbReference type="EMBL" id="CP053015">
    <property type="protein sequence ID" value="QJQ31329.1"/>
    <property type="molecule type" value="Genomic_DNA"/>
</dbReference>
<dbReference type="InterPro" id="IPR011008">
    <property type="entry name" value="Dimeric_a/b-barrel"/>
</dbReference>
<proteinExistence type="predicted"/>
<name>A0A6M4ATD0_9SPHN</name>
<protein>
    <submittedName>
        <fullName evidence="1">Uncharacterized protein</fullName>
    </submittedName>
</protein>
<evidence type="ECO:0000313" key="1">
    <source>
        <dbReference type="EMBL" id="QJQ31329.1"/>
    </source>
</evidence>
<dbReference type="Proteomes" id="UP000503018">
    <property type="component" value="Chromosome"/>
</dbReference>
<accession>A0A6M4ATD0</accession>
<evidence type="ECO:0000313" key="2">
    <source>
        <dbReference type="Proteomes" id="UP000503018"/>
    </source>
</evidence>
<dbReference type="SUPFAM" id="SSF54909">
    <property type="entry name" value="Dimeric alpha+beta barrel"/>
    <property type="match status" value="1"/>
</dbReference>
<sequence length="231" mass="24866">MEKLIAIMTADPAVDQAAWQAGLRQRLAPALLDAGAARVRINLPDAAVAAGAGLRQSPDGSYPDAIVQMWGAGDGSGFGALFDHHAARWHGWQVEEQVPLPNTACPPQPGERTAGWAQIALLVRPTGQSEADWLEAWQGRHTAVAIETQSTFEYVQNRVVAPLRDDAPDCAAIVEECFPEAALTDPLTFFDAAGDVAKFKANLARMMASCEHFITPGTITVMPTSQYEFVR</sequence>
<keyword evidence="2" id="KW-1185">Reference proteome</keyword>
<dbReference type="AlphaFoldDB" id="A0A6M4ATD0"/>
<gene>
    <name evidence="1" type="ORF">GV829_01800</name>
</gene>
<organism evidence="1 2">
    <name type="scientific">Sphingomonas lacunae</name>
    <dbReference type="NCBI Taxonomy" id="2698828"/>
    <lineage>
        <taxon>Bacteria</taxon>
        <taxon>Pseudomonadati</taxon>
        <taxon>Pseudomonadota</taxon>
        <taxon>Alphaproteobacteria</taxon>
        <taxon>Sphingomonadales</taxon>
        <taxon>Sphingomonadaceae</taxon>
        <taxon>Sphingomonas</taxon>
    </lineage>
</organism>
<dbReference type="KEGG" id="slan:GV829_01800"/>
<reference evidence="1 2" key="1">
    <citation type="submission" date="2020-01" db="EMBL/GenBank/DDBJ databases">
        <title>Sphingomonas sp. strain CSW-10.</title>
        <authorList>
            <person name="Chen W.-M."/>
        </authorList>
    </citation>
    <scope>NUCLEOTIDE SEQUENCE [LARGE SCALE GENOMIC DNA]</scope>
    <source>
        <strain evidence="1 2">CSW-10</strain>
    </source>
</reference>